<name>A0A8H5CR16_9AGAR</name>
<feature type="domain" description="Nephrocystin 3-like N-terminal" evidence="4">
    <location>
        <begin position="219"/>
        <end position="378"/>
    </location>
</feature>
<keyword evidence="3" id="KW-0732">Signal</keyword>
<dbReference type="Gene3D" id="3.40.50.300">
    <property type="entry name" value="P-loop containing nucleotide triphosphate hydrolases"/>
    <property type="match status" value="1"/>
</dbReference>
<keyword evidence="6" id="KW-1185">Reference proteome</keyword>
<accession>A0A8H5CR16</accession>
<reference evidence="5 6" key="1">
    <citation type="journal article" date="2020" name="ISME J.">
        <title>Uncovering the hidden diversity of litter-decomposition mechanisms in mushroom-forming fungi.</title>
        <authorList>
            <person name="Floudas D."/>
            <person name="Bentzer J."/>
            <person name="Ahren D."/>
            <person name="Johansson T."/>
            <person name="Persson P."/>
            <person name="Tunlid A."/>
        </authorList>
    </citation>
    <scope>NUCLEOTIDE SEQUENCE [LARGE SCALE GENOMIC DNA]</scope>
    <source>
        <strain evidence="5 6">CBS 146.42</strain>
    </source>
</reference>
<feature type="signal peptide" evidence="3">
    <location>
        <begin position="1"/>
        <end position="19"/>
    </location>
</feature>
<dbReference type="AlphaFoldDB" id="A0A8H5CR16"/>
<feature type="region of interest" description="Disordered" evidence="2">
    <location>
        <begin position="121"/>
        <end position="149"/>
    </location>
</feature>
<evidence type="ECO:0000313" key="5">
    <source>
        <dbReference type="EMBL" id="KAF5346260.1"/>
    </source>
</evidence>
<protein>
    <recommendedName>
        <fullName evidence="4">Nephrocystin 3-like N-terminal domain-containing protein</fullName>
    </recommendedName>
</protein>
<organism evidence="5 6">
    <name type="scientific">Leucocoprinus leucothites</name>
    <dbReference type="NCBI Taxonomy" id="201217"/>
    <lineage>
        <taxon>Eukaryota</taxon>
        <taxon>Fungi</taxon>
        <taxon>Dikarya</taxon>
        <taxon>Basidiomycota</taxon>
        <taxon>Agaricomycotina</taxon>
        <taxon>Agaricomycetes</taxon>
        <taxon>Agaricomycetidae</taxon>
        <taxon>Agaricales</taxon>
        <taxon>Agaricineae</taxon>
        <taxon>Agaricaceae</taxon>
        <taxon>Leucocoprinus</taxon>
    </lineage>
</organism>
<dbReference type="Proteomes" id="UP000559027">
    <property type="component" value="Unassembled WGS sequence"/>
</dbReference>
<dbReference type="SUPFAM" id="SSF52540">
    <property type="entry name" value="P-loop containing nucleoside triphosphate hydrolases"/>
    <property type="match status" value="1"/>
</dbReference>
<proteinExistence type="predicted"/>
<sequence length="775" mass="86286">MYVLNLIGFPLRLLLPLLASYCEHRPPHTMPRRARNFFIKLTYFFKQFFDPSRRAVDSNGAAPQPCMSAPKQPPIPLSTHATALLSQPATTAPPSLPLVLPAPTTPAPAPRDVEPTIIAPISASSRSPAPVPPPTSTSDSLPPTPSSQPRHFYAREMFHNAQGIIISNSQFIDASHAGSGLERLLKFSMPDAFHDSGARYPPPKCHLGTRNEYIDLITNWALEKSNRKEPILWMHGPFGVGKSAVAQSCAEALESIDKLAATLFFSRSNGDRDDPRRVFTSIAYQIATKCPSFGEIISRRMTEHPALATKSLSKQFEDLLVQPLGQVDIPGSGLEGCVVIIDGLDECRGTAEQCEMIKIIAASVDKHTTPFRWFITSRPEDPIVRTMNSSTISPVCSRVELPVSRAIDHEILVYLTDEFKLIRKDHGFPESWPSEEVLALLVERGAGLWIYVGTIVRFIKDENSLGPEDQLRIVLEFAKDVSGKIGPDNPLAEMDFFYTLIMQRVPPKVRTTVQKILLVHSVLSDDPSYVATALRLSADQLRRACSSIQSVMELQGSDLNSMEIQFYHTSFLDFMKDPQRSKDLCIYSDFLIRCRRELLVWLHEVCSRSTDSEHIVFPLGTVLPEGLSSANHYANVVAWFWGLCEVPEHPLDSQTATSLAELPFKKMLGLLGDHGELGIYDGQARDNLPAEFRDKIIREGRCPIPGCMNTGKVWILGHGENETVPRQWETLGFELENNQGLRNGKCICGAQIRRGRRPISARIARVAQFLLNTLP</sequence>
<keyword evidence="1" id="KW-0677">Repeat</keyword>
<feature type="chain" id="PRO_5034576596" description="Nephrocystin 3-like N-terminal domain-containing protein" evidence="3">
    <location>
        <begin position="20"/>
        <end position="775"/>
    </location>
</feature>
<dbReference type="OrthoDB" id="3038309at2759"/>
<evidence type="ECO:0000256" key="3">
    <source>
        <dbReference type="SAM" id="SignalP"/>
    </source>
</evidence>
<dbReference type="Pfam" id="PF24883">
    <property type="entry name" value="NPHP3_N"/>
    <property type="match status" value="1"/>
</dbReference>
<dbReference type="InterPro" id="IPR027417">
    <property type="entry name" value="P-loop_NTPase"/>
</dbReference>
<evidence type="ECO:0000313" key="6">
    <source>
        <dbReference type="Proteomes" id="UP000559027"/>
    </source>
</evidence>
<gene>
    <name evidence="5" type="ORF">D9756_011272</name>
</gene>
<dbReference type="EMBL" id="JAACJO010000034">
    <property type="protein sequence ID" value="KAF5346260.1"/>
    <property type="molecule type" value="Genomic_DNA"/>
</dbReference>
<evidence type="ECO:0000256" key="2">
    <source>
        <dbReference type="SAM" id="MobiDB-lite"/>
    </source>
</evidence>
<dbReference type="PANTHER" id="PTHR10039">
    <property type="entry name" value="AMELOGENIN"/>
    <property type="match status" value="1"/>
</dbReference>
<comment type="caution">
    <text evidence="5">The sequence shown here is derived from an EMBL/GenBank/DDBJ whole genome shotgun (WGS) entry which is preliminary data.</text>
</comment>
<dbReference type="InterPro" id="IPR056884">
    <property type="entry name" value="NPHP3-like_N"/>
</dbReference>
<evidence type="ECO:0000256" key="1">
    <source>
        <dbReference type="ARBA" id="ARBA00022737"/>
    </source>
</evidence>
<evidence type="ECO:0000259" key="4">
    <source>
        <dbReference type="Pfam" id="PF24883"/>
    </source>
</evidence>
<dbReference type="PANTHER" id="PTHR10039:SF14">
    <property type="entry name" value="NACHT DOMAIN-CONTAINING PROTEIN"/>
    <property type="match status" value="1"/>
</dbReference>